<evidence type="ECO:0000313" key="2">
    <source>
        <dbReference type="EMBL" id="SFI35861.1"/>
    </source>
</evidence>
<organism evidence="2 3">
    <name type="scientific">Albimonas pacifica</name>
    <dbReference type="NCBI Taxonomy" id="1114924"/>
    <lineage>
        <taxon>Bacteria</taxon>
        <taxon>Pseudomonadati</taxon>
        <taxon>Pseudomonadota</taxon>
        <taxon>Alphaproteobacteria</taxon>
        <taxon>Rhodobacterales</taxon>
        <taxon>Paracoccaceae</taxon>
        <taxon>Albimonas</taxon>
    </lineage>
</organism>
<feature type="region of interest" description="Disordered" evidence="1">
    <location>
        <begin position="289"/>
        <end position="312"/>
    </location>
</feature>
<feature type="region of interest" description="Disordered" evidence="1">
    <location>
        <begin position="1"/>
        <end position="35"/>
    </location>
</feature>
<evidence type="ECO:0000256" key="1">
    <source>
        <dbReference type="SAM" id="MobiDB-lite"/>
    </source>
</evidence>
<feature type="compositionally biased region" description="Basic and acidic residues" evidence="1">
    <location>
        <begin position="71"/>
        <end position="83"/>
    </location>
</feature>
<evidence type="ECO:0000313" key="3">
    <source>
        <dbReference type="Proteomes" id="UP000199377"/>
    </source>
</evidence>
<feature type="compositionally biased region" description="Basic residues" evidence="1">
    <location>
        <begin position="300"/>
        <end position="312"/>
    </location>
</feature>
<gene>
    <name evidence="2" type="ORF">SAMN05216258_10630</name>
</gene>
<accession>A0A1I3HJM7</accession>
<dbReference type="EMBL" id="FOQH01000006">
    <property type="protein sequence ID" value="SFI35861.1"/>
    <property type="molecule type" value="Genomic_DNA"/>
</dbReference>
<sequence length="312" mass="32617">MTAPTRHPLRPASVPSAPAGARPACLTPSAAGRDPHPCAREVAVASLDTGAQGDCGRACSPGRDFQTPGETGERQDHGERADRTVGAPGVGPQPGGRLANAACGYRRRGPLSGSRPVGARDLRMQMPVGRLPAWPAAAEGSPAGACGASVTAPAATNPGVVTLLDRAAKVAFLSDLPAGRSPRGRWALFGQESLREIRCCAACSLARTLFGPSRLDLRPQPGGRGRLSCSRPESGPCLRCGVGTGRLTAERPRLRPRGWRHHHIRSGRVPVTASGQEWPVGSGKLFPAVSSPSDLPAGRLSRRRRAFSWRST</sequence>
<dbReference type="STRING" id="1114924.SAMN05216258_10630"/>
<dbReference type="AlphaFoldDB" id="A0A1I3HJM7"/>
<protein>
    <submittedName>
        <fullName evidence="2">Uncharacterized protein</fullName>
    </submittedName>
</protein>
<name>A0A1I3HJM7_9RHOB</name>
<feature type="region of interest" description="Disordered" evidence="1">
    <location>
        <begin position="59"/>
        <end position="96"/>
    </location>
</feature>
<proteinExistence type="predicted"/>
<reference evidence="2 3" key="1">
    <citation type="submission" date="2016-10" db="EMBL/GenBank/DDBJ databases">
        <authorList>
            <person name="de Groot N.N."/>
        </authorList>
    </citation>
    <scope>NUCLEOTIDE SEQUENCE [LARGE SCALE GENOMIC DNA]</scope>
    <source>
        <strain evidence="2 3">CGMCC 1.11030</strain>
    </source>
</reference>
<keyword evidence="3" id="KW-1185">Reference proteome</keyword>
<dbReference type="Proteomes" id="UP000199377">
    <property type="component" value="Unassembled WGS sequence"/>
</dbReference>